<evidence type="ECO:0000256" key="1">
    <source>
        <dbReference type="ARBA" id="ARBA00001273"/>
    </source>
</evidence>
<dbReference type="GO" id="GO:0030388">
    <property type="term" value="P:fructose 1,6-bisphosphate metabolic process"/>
    <property type="evidence" value="ECO:0007669"/>
    <property type="project" value="TreeGrafter"/>
</dbReference>
<dbReference type="UniPathway" id="UPA00138"/>
<dbReference type="PRINTS" id="PR00115">
    <property type="entry name" value="F16BPHPHTASE"/>
</dbReference>
<dbReference type="InterPro" id="IPR044015">
    <property type="entry name" value="FBPase_C_dom"/>
</dbReference>
<evidence type="ECO:0000313" key="18">
    <source>
        <dbReference type="Proteomes" id="UP000007880"/>
    </source>
</evidence>
<comment type="caution">
    <text evidence="13">Lacks conserved residue(s) required for the propagation of feature annotation.</text>
</comment>
<dbReference type="CDD" id="cd00354">
    <property type="entry name" value="FBPase"/>
    <property type="match status" value="1"/>
</dbReference>
<evidence type="ECO:0000256" key="8">
    <source>
        <dbReference type="ARBA" id="ARBA00022801"/>
    </source>
</evidence>
<dbReference type="GO" id="GO:0006002">
    <property type="term" value="P:fructose 6-phosphate metabolic process"/>
    <property type="evidence" value="ECO:0007669"/>
    <property type="project" value="TreeGrafter"/>
</dbReference>
<keyword evidence="7 13" id="KW-0479">Metal-binding</keyword>
<dbReference type="FunFam" id="3.30.540.10:FF:000002">
    <property type="entry name" value="Fructose-1,6-bisphosphatase class 1"/>
    <property type="match status" value="1"/>
</dbReference>
<dbReference type="STRING" id="926550.CLDAP_16500"/>
<evidence type="ECO:0000256" key="4">
    <source>
        <dbReference type="ARBA" id="ARBA00013093"/>
    </source>
</evidence>
<feature type="domain" description="Fructose-1-6-bisphosphatase class 1 C-terminal" evidence="16">
    <location>
        <begin position="206"/>
        <end position="337"/>
    </location>
</feature>
<dbReference type="GO" id="GO:0005829">
    <property type="term" value="C:cytosol"/>
    <property type="evidence" value="ECO:0007669"/>
    <property type="project" value="TreeGrafter"/>
</dbReference>
<keyword evidence="9 13" id="KW-0460">Magnesium</keyword>
<name>I0I352_CALAS</name>
<gene>
    <name evidence="13 17" type="primary">fbp</name>
    <name evidence="17" type="ordered locus">CLDAP_16500</name>
</gene>
<dbReference type="PANTHER" id="PTHR11556">
    <property type="entry name" value="FRUCTOSE-1,6-BISPHOSPHATASE-RELATED"/>
    <property type="match status" value="1"/>
</dbReference>
<feature type="binding site" evidence="13">
    <location>
        <position position="99"/>
    </location>
    <ligand>
        <name>Mg(2+)</name>
        <dbReference type="ChEBI" id="CHEBI:18420"/>
        <label>1</label>
    </ligand>
</feature>
<dbReference type="PANTHER" id="PTHR11556:SF35">
    <property type="entry name" value="SEDOHEPTULOSE-1,7-BISPHOSPHATASE, CHLOROPLASTIC"/>
    <property type="match status" value="1"/>
</dbReference>
<keyword evidence="6" id="KW-0113">Calvin cycle</keyword>
<feature type="binding site" evidence="13">
    <location>
        <position position="121"/>
    </location>
    <ligand>
        <name>Mg(2+)</name>
        <dbReference type="ChEBI" id="CHEBI:18420"/>
        <label>2</label>
    </ligand>
</feature>
<accession>I0I352</accession>
<feature type="domain" description="Fructose-1-6-bisphosphatase class I N-terminal" evidence="15">
    <location>
        <begin position="13"/>
        <end position="202"/>
    </location>
</feature>
<keyword evidence="8 13" id="KW-0378">Hydrolase</keyword>
<dbReference type="EMBL" id="AP012337">
    <property type="protein sequence ID" value="BAL99689.1"/>
    <property type="molecule type" value="Genomic_DNA"/>
</dbReference>
<feature type="binding site" evidence="13">
    <location>
        <position position="248"/>
    </location>
    <ligand>
        <name>substrate</name>
    </ligand>
</feature>
<comment type="subcellular location">
    <subcellularLocation>
        <location evidence="13">Cytoplasm</location>
    </subcellularLocation>
</comment>
<dbReference type="GO" id="GO:0000287">
    <property type="term" value="F:magnesium ion binding"/>
    <property type="evidence" value="ECO:0007669"/>
    <property type="project" value="UniProtKB-UniRule"/>
</dbReference>
<dbReference type="PROSITE" id="PS00124">
    <property type="entry name" value="FBPASE"/>
    <property type="match status" value="1"/>
</dbReference>
<reference evidence="17 18" key="1">
    <citation type="submission" date="2012-02" db="EMBL/GenBank/DDBJ databases">
        <title>Complete genome sequence of Caldilinea aerophila DSM 14535 (= NBRC 102666).</title>
        <authorList>
            <person name="Oguchi A."/>
            <person name="Hosoyama A."/>
            <person name="Sekine M."/>
            <person name="Fukai R."/>
            <person name="Kato Y."/>
            <person name="Nakamura S."/>
            <person name="Hanada S."/>
            <person name="Yamazaki S."/>
            <person name="Fujita N."/>
        </authorList>
    </citation>
    <scope>NUCLEOTIDE SEQUENCE [LARGE SCALE GENOMIC DNA]</scope>
    <source>
        <strain evidence="18">DSM 14535 / JCM 11387 / NBRC 104270 / STL-6-O1</strain>
    </source>
</reference>
<keyword evidence="18" id="KW-1185">Reference proteome</keyword>
<dbReference type="HOGENOM" id="CLU_039977_2_2_0"/>
<comment type="cofactor">
    <cofactor evidence="13">
        <name>Mg(2+)</name>
        <dbReference type="ChEBI" id="CHEBI:18420"/>
    </cofactor>
    <text evidence="13">Binds 2 magnesium ions per subunit.</text>
</comment>
<dbReference type="eggNOG" id="COG0158">
    <property type="taxonomic scope" value="Bacteria"/>
</dbReference>
<evidence type="ECO:0000256" key="6">
    <source>
        <dbReference type="ARBA" id="ARBA00022567"/>
    </source>
</evidence>
<dbReference type="Gene3D" id="3.40.190.80">
    <property type="match status" value="1"/>
</dbReference>
<dbReference type="Pfam" id="PF00316">
    <property type="entry name" value="FBPase"/>
    <property type="match status" value="1"/>
</dbReference>
<evidence type="ECO:0000256" key="2">
    <source>
        <dbReference type="ARBA" id="ARBA00005215"/>
    </source>
</evidence>
<evidence type="ECO:0000313" key="17">
    <source>
        <dbReference type="EMBL" id="BAL99689.1"/>
    </source>
</evidence>
<dbReference type="RefSeq" id="WP_014432927.1">
    <property type="nucleotide sequence ID" value="NC_017079.1"/>
</dbReference>
<dbReference type="GO" id="GO:0019253">
    <property type="term" value="P:reductive pentose-phosphate cycle"/>
    <property type="evidence" value="ECO:0007669"/>
    <property type="project" value="UniProtKB-KW"/>
</dbReference>
<dbReference type="InterPro" id="IPR000146">
    <property type="entry name" value="FBPase_class-1"/>
</dbReference>
<comment type="subunit">
    <text evidence="13">Homotetramer.</text>
</comment>
<evidence type="ECO:0000256" key="13">
    <source>
        <dbReference type="HAMAP-Rule" id="MF_01855"/>
    </source>
</evidence>
<dbReference type="PIRSF" id="PIRSF500210">
    <property type="entry name" value="FBPtase"/>
    <property type="match status" value="1"/>
</dbReference>
<evidence type="ECO:0000256" key="7">
    <source>
        <dbReference type="ARBA" id="ARBA00022723"/>
    </source>
</evidence>
<evidence type="ECO:0000256" key="9">
    <source>
        <dbReference type="ARBA" id="ARBA00022842"/>
    </source>
</evidence>
<evidence type="ECO:0000256" key="10">
    <source>
        <dbReference type="ARBA" id="ARBA00023277"/>
    </source>
</evidence>
<comment type="pathway">
    <text evidence="13">Carbohydrate biosynthesis; gluconeogenesis.</text>
</comment>
<dbReference type="SUPFAM" id="SSF56655">
    <property type="entry name" value="Carbohydrate phosphatase"/>
    <property type="match status" value="1"/>
</dbReference>
<feature type="binding site" evidence="13">
    <location>
        <position position="124"/>
    </location>
    <ligand>
        <name>Mg(2+)</name>
        <dbReference type="ChEBI" id="CHEBI:18420"/>
        <label>2</label>
    </ligand>
</feature>
<protein>
    <recommendedName>
        <fullName evidence="11 13">Fructose-1,6-bisphosphatase class 1</fullName>
        <shortName evidence="13">FBPase class 1</shortName>
        <ecNumber evidence="4 13">3.1.3.11</ecNumber>
    </recommendedName>
    <alternativeName>
        <fullName evidence="12 13">D-fructose-1,6-bisphosphate 1-phosphohydrolase class 1</fullName>
    </alternativeName>
</protein>
<dbReference type="Proteomes" id="UP000007880">
    <property type="component" value="Chromosome"/>
</dbReference>
<dbReference type="InterPro" id="IPR028343">
    <property type="entry name" value="FBPtase"/>
</dbReference>
<feature type="binding site" evidence="13">
    <location>
        <begin position="124"/>
        <end position="127"/>
    </location>
    <ligand>
        <name>substrate</name>
    </ligand>
</feature>
<dbReference type="NCBIfam" id="NF006778">
    <property type="entry name" value="PRK09293.1-1"/>
    <property type="match status" value="1"/>
</dbReference>
<evidence type="ECO:0000256" key="12">
    <source>
        <dbReference type="ARBA" id="ARBA00081210"/>
    </source>
</evidence>
<dbReference type="Gene3D" id="3.30.540.10">
    <property type="entry name" value="Fructose-1,6-Bisphosphatase, subunit A, domain 1"/>
    <property type="match status" value="1"/>
</dbReference>
<dbReference type="KEGG" id="cap:CLDAP_16500"/>
<dbReference type="GO" id="GO:0005986">
    <property type="term" value="P:sucrose biosynthetic process"/>
    <property type="evidence" value="ECO:0007669"/>
    <property type="project" value="TreeGrafter"/>
</dbReference>
<dbReference type="EC" id="3.1.3.11" evidence="4 13"/>
<dbReference type="GO" id="GO:0042132">
    <property type="term" value="F:fructose 1,6-bisphosphate 1-phosphatase activity"/>
    <property type="evidence" value="ECO:0007669"/>
    <property type="project" value="UniProtKB-UniRule"/>
</dbReference>
<dbReference type="InterPro" id="IPR020548">
    <property type="entry name" value="Fructose_bisphosphatase_AS"/>
</dbReference>
<dbReference type="GO" id="GO:0006000">
    <property type="term" value="P:fructose metabolic process"/>
    <property type="evidence" value="ECO:0007669"/>
    <property type="project" value="TreeGrafter"/>
</dbReference>
<evidence type="ECO:0000256" key="11">
    <source>
        <dbReference type="ARBA" id="ARBA00072069"/>
    </source>
</evidence>
<feature type="binding site" evidence="13">
    <location>
        <position position="281"/>
    </location>
    <ligand>
        <name>substrate</name>
    </ligand>
</feature>
<dbReference type="HAMAP" id="MF_01855">
    <property type="entry name" value="FBPase_class1"/>
    <property type="match status" value="1"/>
</dbReference>
<feature type="binding site" evidence="13">
    <location>
        <position position="123"/>
    </location>
    <ligand>
        <name>Mg(2+)</name>
        <dbReference type="ChEBI" id="CHEBI:18420"/>
        <label>1</label>
    </ligand>
</feature>
<evidence type="ECO:0000259" key="16">
    <source>
        <dbReference type="Pfam" id="PF18913"/>
    </source>
</evidence>
<comment type="catalytic activity">
    <reaction evidence="1 13">
        <text>beta-D-fructose 1,6-bisphosphate + H2O = beta-D-fructose 6-phosphate + phosphate</text>
        <dbReference type="Rhea" id="RHEA:11064"/>
        <dbReference type="ChEBI" id="CHEBI:15377"/>
        <dbReference type="ChEBI" id="CHEBI:32966"/>
        <dbReference type="ChEBI" id="CHEBI:43474"/>
        <dbReference type="ChEBI" id="CHEBI:57634"/>
        <dbReference type="EC" id="3.1.3.11"/>
    </reaction>
</comment>
<dbReference type="PIRSF" id="PIRSF000904">
    <property type="entry name" value="FBPtase_SBPase"/>
    <property type="match status" value="1"/>
</dbReference>
<comment type="pathway">
    <text evidence="2">Carbohydrate biosynthesis; Calvin cycle.</text>
</comment>
<dbReference type="GO" id="GO:0006094">
    <property type="term" value="P:gluconeogenesis"/>
    <property type="evidence" value="ECO:0007669"/>
    <property type="project" value="UniProtKB-UniRule"/>
</dbReference>
<dbReference type="NCBIfam" id="NF006779">
    <property type="entry name" value="PRK09293.1-3"/>
    <property type="match status" value="1"/>
</dbReference>
<feature type="binding site" evidence="13">
    <location>
        <position position="216"/>
    </location>
    <ligand>
        <name>substrate</name>
    </ligand>
</feature>
<comment type="similarity">
    <text evidence="3 13 14">Belongs to the FBPase class 1 family.</text>
</comment>
<keyword evidence="10 13" id="KW-0119">Carbohydrate metabolism</keyword>
<feature type="binding site" evidence="13">
    <location>
        <position position="121"/>
    </location>
    <ligand>
        <name>Mg(2+)</name>
        <dbReference type="ChEBI" id="CHEBI:18420"/>
        <label>1</label>
    </ligand>
</feature>
<proteinExistence type="inferred from homology"/>
<evidence type="ECO:0000256" key="14">
    <source>
        <dbReference type="RuleBase" id="RU000508"/>
    </source>
</evidence>
<sequence length="347" mass="38489">MTDVQSYTGKLVTIERFILDQQRAHPTATGVLTNLLYDLALAAKIIASKTTRAGLAEILGSAGEENVQGEEVQRLDVFAQRTLYRLNDHTGRLAVMASEEVEDIIPIPDRYPTGQYVLVFDPLDGSSNIDVNVSIGTIFGVFRRKTQEGRGTLEDVLQPGRHLVAAGYILYGASTMMVYSTGQGVHGFTLDPAIGEFLLSHPDIKLPKKPKYYSVNQGYQPYWSRGVQAYTDWLQQDTAEKKALSLRYIGSLVADFHRNLLAGGVFYYPADRKDPKKPGGKLRLLYEAAPLAFLVEQAGGYASDGRRAILDIQPEKLHQRTPLFIGNRSLVEKAEAFIREYDDSTGL</sequence>
<dbReference type="PATRIC" id="fig|926550.5.peg.1845"/>
<dbReference type="OrthoDB" id="9806756at2"/>
<keyword evidence="5 13" id="KW-0963">Cytoplasm</keyword>
<dbReference type="InterPro" id="IPR033391">
    <property type="entry name" value="FBPase_N"/>
</dbReference>
<organism evidence="17 18">
    <name type="scientific">Caldilinea aerophila (strain DSM 14535 / JCM 11387 / NBRC 104270 / STL-6-O1)</name>
    <dbReference type="NCBI Taxonomy" id="926550"/>
    <lineage>
        <taxon>Bacteria</taxon>
        <taxon>Bacillati</taxon>
        <taxon>Chloroflexota</taxon>
        <taxon>Caldilineae</taxon>
        <taxon>Caldilineales</taxon>
        <taxon>Caldilineaceae</taxon>
        <taxon>Caldilinea</taxon>
    </lineage>
</organism>
<feature type="binding site" evidence="13">
    <location>
        <position position="287"/>
    </location>
    <ligand>
        <name>Mg(2+)</name>
        <dbReference type="ChEBI" id="CHEBI:18420"/>
        <label>2</label>
    </ligand>
</feature>
<evidence type="ECO:0000259" key="15">
    <source>
        <dbReference type="Pfam" id="PF00316"/>
    </source>
</evidence>
<dbReference type="Pfam" id="PF18913">
    <property type="entry name" value="FBPase_C"/>
    <property type="match status" value="1"/>
</dbReference>
<evidence type="ECO:0000256" key="5">
    <source>
        <dbReference type="ARBA" id="ARBA00022490"/>
    </source>
</evidence>
<dbReference type="AlphaFoldDB" id="I0I352"/>
<evidence type="ECO:0000256" key="3">
    <source>
        <dbReference type="ARBA" id="ARBA00010941"/>
    </source>
</evidence>